<protein>
    <submittedName>
        <fullName evidence="2">Nucleoside-diphosphate-sugar epimerase</fullName>
    </submittedName>
</protein>
<dbReference type="AlphaFoldDB" id="A0A562IXH0"/>
<dbReference type="Proteomes" id="UP000321490">
    <property type="component" value="Unassembled WGS sequence"/>
</dbReference>
<reference evidence="2 3" key="1">
    <citation type="submission" date="2019-07" db="EMBL/GenBank/DDBJ databases">
        <title>R&amp;d 2014.</title>
        <authorList>
            <person name="Klenk H.-P."/>
        </authorList>
    </citation>
    <scope>NUCLEOTIDE SEQUENCE [LARGE SCALE GENOMIC DNA]</scope>
    <source>
        <strain evidence="2 3">DSM 45764</strain>
    </source>
</reference>
<dbReference type="InterPro" id="IPR036291">
    <property type="entry name" value="NAD(P)-bd_dom_sf"/>
</dbReference>
<organism evidence="2 3">
    <name type="scientific">Modestobacter roseus</name>
    <dbReference type="NCBI Taxonomy" id="1181884"/>
    <lineage>
        <taxon>Bacteria</taxon>
        <taxon>Bacillati</taxon>
        <taxon>Actinomycetota</taxon>
        <taxon>Actinomycetes</taxon>
        <taxon>Geodermatophilales</taxon>
        <taxon>Geodermatophilaceae</taxon>
        <taxon>Modestobacter</taxon>
    </lineage>
</organism>
<comment type="caution">
    <text evidence="2">The sequence shown here is derived from an EMBL/GenBank/DDBJ whole genome shotgun (WGS) entry which is preliminary data.</text>
</comment>
<evidence type="ECO:0000259" key="1">
    <source>
        <dbReference type="Pfam" id="PF01370"/>
    </source>
</evidence>
<dbReference type="OrthoDB" id="9795501at2"/>
<dbReference type="RefSeq" id="WP_153362650.1">
    <property type="nucleotide sequence ID" value="NZ_JABGDC010000335.1"/>
</dbReference>
<dbReference type="PANTHER" id="PTHR43245">
    <property type="entry name" value="BIFUNCTIONAL POLYMYXIN RESISTANCE PROTEIN ARNA"/>
    <property type="match status" value="1"/>
</dbReference>
<evidence type="ECO:0000313" key="3">
    <source>
        <dbReference type="Proteomes" id="UP000321490"/>
    </source>
</evidence>
<feature type="domain" description="NAD-dependent epimerase/dehydratase" evidence="1">
    <location>
        <begin position="3"/>
        <end position="216"/>
    </location>
</feature>
<dbReference type="Gene3D" id="3.40.50.720">
    <property type="entry name" value="NAD(P)-binding Rossmann-like Domain"/>
    <property type="match status" value="1"/>
</dbReference>
<sequence>MRVLVTGSRGQVGRAVVARLLAAGHEVRGTDLGAPDYAGGEAVPYVRADLTDAGQAAAVVRDVDAVVHTAALPRPGLDPDHVVFGVNTAAAFAVVDAAARSGVRRFVALSSDSVAGITWAAVPGPPAFLPIDEDHPDRPEDPYALSKQVGELLCDALVRRAACTAVSVRATWVMTPGTYAGNLGPFLRDRSVPSPMFWSYVDVADLADLLVLAVEADTPGHEVVYAAAADNAGGRDLRAEALAVHPGLEVRPLDRPDASAISSAKAERLFGWTPRRSWRDHLTEDGRPRQLPSGA</sequence>
<dbReference type="PANTHER" id="PTHR43245:SF55">
    <property type="entry name" value="NAD(P)-BINDING DOMAIN-CONTAINING PROTEIN"/>
    <property type="match status" value="1"/>
</dbReference>
<dbReference type="Pfam" id="PF01370">
    <property type="entry name" value="Epimerase"/>
    <property type="match status" value="1"/>
</dbReference>
<dbReference type="InterPro" id="IPR001509">
    <property type="entry name" value="Epimerase_deHydtase"/>
</dbReference>
<dbReference type="InterPro" id="IPR050177">
    <property type="entry name" value="Lipid_A_modif_metabolic_enz"/>
</dbReference>
<keyword evidence="3" id="KW-1185">Reference proteome</keyword>
<name>A0A562IXH0_9ACTN</name>
<dbReference type="EMBL" id="VLKF01000001">
    <property type="protein sequence ID" value="TWH75657.1"/>
    <property type="molecule type" value="Genomic_DNA"/>
</dbReference>
<accession>A0A562IXH0</accession>
<gene>
    <name evidence="2" type="ORF">JD78_04221</name>
</gene>
<dbReference type="SUPFAM" id="SSF51735">
    <property type="entry name" value="NAD(P)-binding Rossmann-fold domains"/>
    <property type="match status" value="1"/>
</dbReference>
<evidence type="ECO:0000313" key="2">
    <source>
        <dbReference type="EMBL" id="TWH75657.1"/>
    </source>
</evidence>
<proteinExistence type="predicted"/>